<keyword evidence="1" id="KW-1133">Transmembrane helix</keyword>
<name>A0ABW4J735_9LACO</name>
<accession>A0ABW4J735</accession>
<dbReference type="EMBL" id="JBHTOP010000011">
    <property type="protein sequence ID" value="MFD1671466.1"/>
    <property type="molecule type" value="Genomic_DNA"/>
</dbReference>
<keyword evidence="3" id="KW-1185">Reference proteome</keyword>
<comment type="caution">
    <text evidence="2">The sequence shown here is derived from an EMBL/GenBank/DDBJ whole genome shotgun (WGS) entry which is preliminary data.</text>
</comment>
<protein>
    <recommendedName>
        <fullName evidence="4">Molecular chaperone DnaJ</fullName>
    </recommendedName>
</protein>
<keyword evidence="1" id="KW-0472">Membrane</keyword>
<reference evidence="3" key="1">
    <citation type="journal article" date="2019" name="Int. J. Syst. Evol. Microbiol.">
        <title>The Global Catalogue of Microorganisms (GCM) 10K type strain sequencing project: providing services to taxonomists for standard genome sequencing and annotation.</title>
        <authorList>
            <consortium name="The Broad Institute Genomics Platform"/>
            <consortium name="The Broad Institute Genome Sequencing Center for Infectious Disease"/>
            <person name="Wu L."/>
            <person name="Ma J."/>
        </authorList>
    </citation>
    <scope>NUCLEOTIDE SEQUENCE [LARGE SCALE GENOMIC DNA]</scope>
    <source>
        <strain evidence="3">CCM 8896</strain>
    </source>
</reference>
<dbReference type="Proteomes" id="UP001597267">
    <property type="component" value="Unassembled WGS sequence"/>
</dbReference>
<dbReference type="RefSeq" id="WP_125715719.1">
    <property type="nucleotide sequence ID" value="NZ_JBHTOP010000011.1"/>
</dbReference>
<feature type="transmembrane region" description="Helical" evidence="1">
    <location>
        <begin position="7"/>
        <end position="23"/>
    </location>
</feature>
<evidence type="ECO:0000256" key="1">
    <source>
        <dbReference type="SAM" id="Phobius"/>
    </source>
</evidence>
<organism evidence="2 3">
    <name type="scientific">Agrilactobacillus yilanensis</name>
    <dbReference type="NCBI Taxonomy" id="2485997"/>
    <lineage>
        <taxon>Bacteria</taxon>
        <taxon>Bacillati</taxon>
        <taxon>Bacillota</taxon>
        <taxon>Bacilli</taxon>
        <taxon>Lactobacillales</taxon>
        <taxon>Lactobacillaceae</taxon>
        <taxon>Agrilactobacillus</taxon>
    </lineage>
</organism>
<sequence>MTHQKQSLIAGITALIGFAIGFYTDHILVGLFGGLAIGYLITFWIPRFLRKRSKSDKKDV</sequence>
<feature type="transmembrane region" description="Helical" evidence="1">
    <location>
        <begin position="29"/>
        <end position="49"/>
    </location>
</feature>
<evidence type="ECO:0008006" key="4">
    <source>
        <dbReference type="Google" id="ProtNLM"/>
    </source>
</evidence>
<keyword evidence="1" id="KW-0812">Transmembrane</keyword>
<gene>
    <name evidence="2" type="ORF">ACFQ5M_05100</name>
</gene>
<evidence type="ECO:0000313" key="3">
    <source>
        <dbReference type="Proteomes" id="UP001597267"/>
    </source>
</evidence>
<proteinExistence type="predicted"/>
<evidence type="ECO:0000313" key="2">
    <source>
        <dbReference type="EMBL" id="MFD1671466.1"/>
    </source>
</evidence>